<gene>
    <name evidence="1" type="ORF">SDC9_146877</name>
</gene>
<dbReference type="AlphaFoldDB" id="A0A645EG07"/>
<name>A0A645EG07_9ZZZZ</name>
<proteinExistence type="predicted"/>
<evidence type="ECO:0000313" key="1">
    <source>
        <dbReference type="EMBL" id="MPM99683.1"/>
    </source>
</evidence>
<protein>
    <submittedName>
        <fullName evidence="1">Uncharacterized protein</fullName>
    </submittedName>
</protein>
<comment type="caution">
    <text evidence="1">The sequence shown here is derived from an EMBL/GenBank/DDBJ whole genome shotgun (WGS) entry which is preliminary data.</text>
</comment>
<organism evidence="1">
    <name type="scientific">bioreactor metagenome</name>
    <dbReference type="NCBI Taxonomy" id="1076179"/>
    <lineage>
        <taxon>unclassified sequences</taxon>
        <taxon>metagenomes</taxon>
        <taxon>ecological metagenomes</taxon>
    </lineage>
</organism>
<sequence length="108" mass="12357">MWENAVFEAEEDGIMVIDCPTNEHTDFVFSSYYDISDPNNVSKCNPGYPARYDMDFTHESAKNMIYAPASFRTLAQGLVEGDYCYRYDGVGGQSWAVPYVVYWHLVGR</sequence>
<reference evidence="1" key="1">
    <citation type="submission" date="2019-08" db="EMBL/GenBank/DDBJ databases">
        <authorList>
            <person name="Kucharzyk K."/>
            <person name="Murdoch R.W."/>
            <person name="Higgins S."/>
            <person name="Loffler F."/>
        </authorList>
    </citation>
    <scope>NUCLEOTIDE SEQUENCE</scope>
</reference>
<dbReference type="EMBL" id="VSSQ01045774">
    <property type="protein sequence ID" value="MPM99683.1"/>
    <property type="molecule type" value="Genomic_DNA"/>
</dbReference>
<accession>A0A645EG07</accession>